<proteinExistence type="predicted"/>
<keyword evidence="3" id="KW-1185">Reference proteome</keyword>
<protein>
    <submittedName>
        <fullName evidence="2">Uncharacterized protein</fullName>
    </submittedName>
</protein>
<keyword evidence="1" id="KW-0732">Signal</keyword>
<sequence>MKFSSTLLALAALTGASSALAQTAPAPTPAEASAQAGVANANNAAAAQAIHQSNMNAADQARYDEDRAAYIAARRARHHEAAVDAQIYDRQQRAYADAMYAWRIQVADCKRGHQAACKAPTPDPANFW</sequence>
<evidence type="ECO:0000313" key="3">
    <source>
        <dbReference type="Proteomes" id="UP000276254"/>
    </source>
</evidence>
<dbReference type="RefSeq" id="WP_121153450.1">
    <property type="nucleotide sequence ID" value="NZ_CP032829.1"/>
</dbReference>
<gene>
    <name evidence="2" type="ORF">D3Y57_13625</name>
</gene>
<dbReference type="Proteomes" id="UP000276254">
    <property type="component" value="Chromosome"/>
</dbReference>
<feature type="signal peptide" evidence="1">
    <location>
        <begin position="1"/>
        <end position="21"/>
    </location>
</feature>
<name>A0A494TIJ5_SPHPE</name>
<reference evidence="2 3" key="1">
    <citation type="submission" date="2018-09" db="EMBL/GenBank/DDBJ databases">
        <title>Sphingomonas peninsula sp. nov., isolated from fildes peninsula, Antarctic soil.</title>
        <authorList>
            <person name="Yingchao G."/>
        </authorList>
    </citation>
    <scope>NUCLEOTIDE SEQUENCE [LARGE SCALE GENOMIC DNA]</scope>
    <source>
        <strain evidence="2 3">YZ-8</strain>
    </source>
</reference>
<dbReference type="AlphaFoldDB" id="A0A494TIJ5"/>
<dbReference type="EMBL" id="CP032829">
    <property type="protein sequence ID" value="AYJ86803.1"/>
    <property type="molecule type" value="Genomic_DNA"/>
</dbReference>
<evidence type="ECO:0000313" key="2">
    <source>
        <dbReference type="EMBL" id="AYJ86803.1"/>
    </source>
</evidence>
<accession>A0A494TIJ5</accession>
<dbReference type="OrthoDB" id="7584037at2"/>
<evidence type="ECO:0000256" key="1">
    <source>
        <dbReference type="SAM" id="SignalP"/>
    </source>
</evidence>
<dbReference type="KEGG" id="spha:D3Y57_13625"/>
<organism evidence="2 3">
    <name type="scientific">Sphingomonas paeninsulae</name>
    <dbReference type="NCBI Taxonomy" id="2319844"/>
    <lineage>
        <taxon>Bacteria</taxon>
        <taxon>Pseudomonadati</taxon>
        <taxon>Pseudomonadota</taxon>
        <taxon>Alphaproteobacteria</taxon>
        <taxon>Sphingomonadales</taxon>
        <taxon>Sphingomonadaceae</taxon>
        <taxon>Sphingomonas</taxon>
    </lineage>
</organism>
<feature type="chain" id="PRO_5019743304" evidence="1">
    <location>
        <begin position="22"/>
        <end position="128"/>
    </location>
</feature>